<evidence type="ECO:0000256" key="5">
    <source>
        <dbReference type="ARBA" id="ARBA00022448"/>
    </source>
</evidence>
<dbReference type="GO" id="GO:0005829">
    <property type="term" value="C:cytosol"/>
    <property type="evidence" value="ECO:0007669"/>
    <property type="project" value="TreeGrafter"/>
</dbReference>
<keyword evidence="6 16" id="KW-0963">Cytoplasm</keyword>
<dbReference type="PROSITE" id="PS50191">
    <property type="entry name" value="CRAL_TRIO"/>
    <property type="match status" value="1"/>
</dbReference>
<comment type="catalytic activity">
    <reaction evidence="14">
        <text>a 1,2-diacyl-sn-glycero-3-phospho-(1D-myo-inositol)(in) = a 1,2-diacyl-sn-glycero-3-phospho-(1D-myo-inositol)(out)</text>
        <dbReference type="Rhea" id="RHEA:38691"/>
        <dbReference type="ChEBI" id="CHEBI:57880"/>
    </reaction>
    <physiologicalReaction direction="left-to-right" evidence="14">
        <dbReference type="Rhea" id="RHEA:38692"/>
    </physiologicalReaction>
</comment>
<comment type="cofactor">
    <cofactor evidence="1">
        <name>heme b</name>
        <dbReference type="ChEBI" id="CHEBI:60344"/>
    </cofactor>
</comment>
<dbReference type="InterPro" id="IPR036865">
    <property type="entry name" value="CRAL-TRIO_dom_sf"/>
</dbReference>
<feature type="region of interest" description="Disordered" evidence="17">
    <location>
        <begin position="1"/>
        <end position="43"/>
    </location>
</feature>
<evidence type="ECO:0000256" key="12">
    <source>
        <dbReference type="ARBA" id="ARBA00023055"/>
    </source>
</evidence>
<name>A0A9P5Y4N3_9AGAR</name>
<keyword evidence="9 16" id="KW-0256">Endoplasmic reticulum</keyword>
<comment type="similarity">
    <text evidence="3 16">Belongs to the SFH5 family.</text>
</comment>
<dbReference type="GO" id="GO:0046872">
    <property type="term" value="F:metal ion binding"/>
    <property type="evidence" value="ECO:0007669"/>
    <property type="project" value="UniProtKB-KW"/>
</dbReference>
<evidence type="ECO:0000256" key="7">
    <source>
        <dbReference type="ARBA" id="ARBA00022617"/>
    </source>
</evidence>
<dbReference type="EMBL" id="MU150287">
    <property type="protein sequence ID" value="KAF9461236.1"/>
    <property type="molecule type" value="Genomic_DNA"/>
</dbReference>
<dbReference type="InterPro" id="IPR042938">
    <property type="entry name" value="Sfh5"/>
</dbReference>
<proteinExistence type="inferred from homology"/>
<evidence type="ECO:0000256" key="10">
    <source>
        <dbReference type="ARBA" id="ARBA00022848"/>
    </source>
</evidence>
<dbReference type="GO" id="GO:0005789">
    <property type="term" value="C:endoplasmic reticulum membrane"/>
    <property type="evidence" value="ECO:0007669"/>
    <property type="project" value="UniProtKB-SubCell"/>
</dbReference>
<evidence type="ECO:0000256" key="11">
    <source>
        <dbReference type="ARBA" id="ARBA00023004"/>
    </source>
</evidence>
<dbReference type="SUPFAM" id="SSF52087">
    <property type="entry name" value="CRAL/TRIO domain"/>
    <property type="match status" value="1"/>
</dbReference>
<dbReference type="Proteomes" id="UP000807353">
    <property type="component" value="Unassembled WGS sequence"/>
</dbReference>
<keyword evidence="8" id="KW-0479">Metal-binding</keyword>
<dbReference type="Pfam" id="PF00650">
    <property type="entry name" value="CRAL_TRIO"/>
    <property type="match status" value="1"/>
</dbReference>
<evidence type="ECO:0000256" key="9">
    <source>
        <dbReference type="ARBA" id="ARBA00022824"/>
    </source>
</evidence>
<dbReference type="SMART" id="SM00516">
    <property type="entry name" value="SEC14"/>
    <property type="match status" value="1"/>
</dbReference>
<dbReference type="CDD" id="cd00170">
    <property type="entry name" value="SEC14"/>
    <property type="match status" value="1"/>
</dbReference>
<evidence type="ECO:0000256" key="6">
    <source>
        <dbReference type="ARBA" id="ARBA00022490"/>
    </source>
</evidence>
<evidence type="ECO:0000313" key="19">
    <source>
        <dbReference type="EMBL" id="KAF9461236.1"/>
    </source>
</evidence>
<evidence type="ECO:0000256" key="17">
    <source>
        <dbReference type="SAM" id="MobiDB-lite"/>
    </source>
</evidence>
<dbReference type="GO" id="GO:0032541">
    <property type="term" value="C:cortical endoplasmic reticulum"/>
    <property type="evidence" value="ECO:0007669"/>
    <property type="project" value="TreeGrafter"/>
</dbReference>
<dbReference type="InterPro" id="IPR011074">
    <property type="entry name" value="CRAL/TRIO_N_dom"/>
</dbReference>
<dbReference type="GO" id="GO:0017157">
    <property type="term" value="P:regulation of exocytosis"/>
    <property type="evidence" value="ECO:0007669"/>
    <property type="project" value="TreeGrafter"/>
</dbReference>
<evidence type="ECO:0000259" key="18">
    <source>
        <dbReference type="PROSITE" id="PS50191"/>
    </source>
</evidence>
<organism evidence="19 20">
    <name type="scientific">Collybia nuda</name>
    <dbReference type="NCBI Taxonomy" id="64659"/>
    <lineage>
        <taxon>Eukaryota</taxon>
        <taxon>Fungi</taxon>
        <taxon>Dikarya</taxon>
        <taxon>Basidiomycota</taxon>
        <taxon>Agaricomycotina</taxon>
        <taxon>Agaricomycetes</taxon>
        <taxon>Agaricomycetidae</taxon>
        <taxon>Agaricales</taxon>
        <taxon>Tricholomatineae</taxon>
        <taxon>Clitocybaceae</taxon>
        <taxon>Collybia</taxon>
    </lineage>
</organism>
<keyword evidence="7" id="KW-0349">Heme</keyword>
<evidence type="ECO:0000256" key="3">
    <source>
        <dbReference type="ARBA" id="ARBA00006667"/>
    </source>
</evidence>
<accession>A0A9P5Y4N3</accession>
<gene>
    <name evidence="19" type="ORF">BDZ94DRAFT_1264314</name>
</gene>
<evidence type="ECO:0000313" key="20">
    <source>
        <dbReference type="Proteomes" id="UP000807353"/>
    </source>
</evidence>
<evidence type="ECO:0000256" key="15">
    <source>
        <dbReference type="ARBA" id="ARBA00024180"/>
    </source>
</evidence>
<evidence type="ECO:0000256" key="1">
    <source>
        <dbReference type="ARBA" id="ARBA00001970"/>
    </source>
</evidence>
<dbReference type="PANTHER" id="PTHR47669">
    <property type="entry name" value="PHOSPHATIDYLINOSITOL TRANSFER PROTEIN SFH5"/>
    <property type="match status" value="1"/>
</dbReference>
<evidence type="ECO:0000256" key="13">
    <source>
        <dbReference type="ARBA" id="ARBA00023136"/>
    </source>
</evidence>
<dbReference type="GO" id="GO:0043001">
    <property type="term" value="P:Golgi to plasma membrane protein transport"/>
    <property type="evidence" value="ECO:0007669"/>
    <property type="project" value="TreeGrafter"/>
</dbReference>
<keyword evidence="5 16" id="KW-0813">Transport</keyword>
<keyword evidence="20" id="KW-1185">Reference proteome</keyword>
<keyword evidence="13 16" id="KW-0472">Membrane</keyword>
<evidence type="ECO:0000256" key="16">
    <source>
        <dbReference type="RuleBase" id="RU367059"/>
    </source>
</evidence>
<dbReference type="InterPro" id="IPR001251">
    <property type="entry name" value="CRAL-TRIO_dom"/>
</dbReference>
<dbReference type="GO" id="GO:0005886">
    <property type="term" value="C:plasma membrane"/>
    <property type="evidence" value="ECO:0007669"/>
    <property type="project" value="TreeGrafter"/>
</dbReference>
<dbReference type="PANTHER" id="PTHR47669:SF1">
    <property type="entry name" value="PHOSPHATIDYLINOSITOL TRANSFER PROTEIN SFH5"/>
    <property type="match status" value="1"/>
</dbReference>
<keyword evidence="11" id="KW-0408">Iron</keyword>
<comment type="subcellular location">
    <subcellularLocation>
        <location evidence="16">Cytoplasm</location>
    </subcellularLocation>
    <subcellularLocation>
        <location evidence="2 16">Endoplasmic reticulum membrane</location>
        <topology evidence="2 16">Peripheral membrane protein</topology>
    </subcellularLocation>
    <subcellularLocation>
        <location evidence="16">Microsome membrane</location>
        <topology evidence="16">Peripheral membrane protein</topology>
    </subcellularLocation>
</comment>
<dbReference type="InterPro" id="IPR036273">
    <property type="entry name" value="CRAL/TRIO_N_dom_sf"/>
</dbReference>
<reference evidence="19" key="1">
    <citation type="submission" date="2020-11" db="EMBL/GenBank/DDBJ databases">
        <authorList>
            <consortium name="DOE Joint Genome Institute"/>
            <person name="Ahrendt S."/>
            <person name="Riley R."/>
            <person name="Andreopoulos W."/>
            <person name="Labutti K."/>
            <person name="Pangilinan J."/>
            <person name="Ruiz-Duenas F.J."/>
            <person name="Barrasa J.M."/>
            <person name="Sanchez-Garcia M."/>
            <person name="Camarero S."/>
            <person name="Miyauchi S."/>
            <person name="Serrano A."/>
            <person name="Linde D."/>
            <person name="Babiker R."/>
            <person name="Drula E."/>
            <person name="Ayuso-Fernandez I."/>
            <person name="Pacheco R."/>
            <person name="Padilla G."/>
            <person name="Ferreira P."/>
            <person name="Barriuso J."/>
            <person name="Kellner H."/>
            <person name="Castanera R."/>
            <person name="Alfaro M."/>
            <person name="Ramirez L."/>
            <person name="Pisabarro A.G."/>
            <person name="Kuo A."/>
            <person name="Tritt A."/>
            <person name="Lipzen A."/>
            <person name="He G."/>
            <person name="Yan M."/>
            <person name="Ng V."/>
            <person name="Cullen D."/>
            <person name="Martin F."/>
            <person name="Rosso M.-N."/>
            <person name="Henrissat B."/>
            <person name="Hibbett D."/>
            <person name="Martinez A.T."/>
            <person name="Grigoriev I.V."/>
        </authorList>
    </citation>
    <scope>NUCLEOTIDE SEQUENCE</scope>
    <source>
        <strain evidence="19">CBS 247.69</strain>
    </source>
</reference>
<evidence type="ECO:0000256" key="8">
    <source>
        <dbReference type="ARBA" id="ARBA00022723"/>
    </source>
</evidence>
<keyword evidence="10 16" id="KW-0492">Microsome</keyword>
<keyword evidence="12 16" id="KW-0445">Lipid transport</keyword>
<dbReference type="SUPFAM" id="SSF46938">
    <property type="entry name" value="CRAL/TRIO N-terminal domain"/>
    <property type="match status" value="1"/>
</dbReference>
<evidence type="ECO:0000256" key="4">
    <source>
        <dbReference type="ARBA" id="ARBA00018320"/>
    </source>
</evidence>
<dbReference type="GO" id="GO:0008526">
    <property type="term" value="F:phosphatidylinositol transfer activity"/>
    <property type="evidence" value="ECO:0007669"/>
    <property type="project" value="UniProtKB-UniRule"/>
</dbReference>
<comment type="function">
    <text evidence="15">Non-classical phosphatidylinositol (PtdIns) transfer protein (PITP), which exhibits PtdIns-binding/transfer activity in the absence of detectable PtdCho-binding/transfer activity. Regulates PtdIns(4,5)P2 homeostasis at the plasma membrane. Heme-binding protein that may play a role in organic oxidant-induced stress responses.</text>
</comment>
<feature type="domain" description="CRAL-TRIO" evidence="18">
    <location>
        <begin position="203"/>
        <end position="378"/>
    </location>
</feature>
<dbReference type="AlphaFoldDB" id="A0A9P5Y4N3"/>
<comment type="caution">
    <text evidence="19">The sequence shown here is derived from an EMBL/GenBank/DDBJ whole genome shotgun (WGS) entry which is preliminary data.</text>
</comment>
<evidence type="ECO:0000256" key="2">
    <source>
        <dbReference type="ARBA" id="ARBA00004406"/>
    </source>
</evidence>
<dbReference type="Gene3D" id="3.40.525.10">
    <property type="entry name" value="CRAL-TRIO lipid binding domain"/>
    <property type="match status" value="1"/>
</dbReference>
<protein>
    <recommendedName>
        <fullName evidence="4 16">Phosphatidylinositol transfer protein SFH5</fullName>
        <shortName evidence="16">PITP SFH5</shortName>
    </recommendedName>
</protein>
<dbReference type="OrthoDB" id="75724at2759"/>
<sequence length="378" mass="41806">MAEIASTANQARQIPTKEQLSEGRTLNPTSTLSGAETPKDQSTVAITIPELEHDTTLTREANIVGLTPPTPPVPTPAEAVAAPAASLGLAQPTVGSPIDNTKKEIDNPEPQSTLTKLFTEAEWISLKEFRAQLSDIFADGHPDDPKARDIPITMWGVRIDPCNPIDARVSVVLMKFLRARNLSVRDAREMLVSTLRWRQSFGVESAMKEEFPENIFGQVGKIYGRDKGGRPVVYNIYGGNEDLKAVFGDVQRFLRWRVALMEKSIALLDFTEVDQTVQIHDYEGVSLTSRDANTKNAASEASSIFQGHYPELLHRKFFVNVPTLLNWIFWVFKPLISANTLSKMAVVGTSHHAMQKALLPIIDAKELPKRYGGEADAF</sequence>
<evidence type="ECO:0000256" key="14">
    <source>
        <dbReference type="ARBA" id="ARBA00024146"/>
    </source>
</evidence>
<dbReference type="Pfam" id="PF03765">
    <property type="entry name" value="CRAL_TRIO_N"/>
    <property type="match status" value="1"/>
</dbReference>